<dbReference type="Proteomes" id="UP000492821">
    <property type="component" value="Unassembled WGS sequence"/>
</dbReference>
<dbReference type="PANTHER" id="PTHR46705:SF13">
    <property type="entry name" value="DOMAIN OF UNKNOWN FUNCTION DB DOMAIN-CONTAINING PROTEIN"/>
    <property type="match status" value="1"/>
</dbReference>
<keyword evidence="3" id="KW-1185">Reference proteome</keyword>
<evidence type="ECO:0000313" key="3">
    <source>
        <dbReference type="Proteomes" id="UP000492821"/>
    </source>
</evidence>
<dbReference type="AlphaFoldDB" id="A0A7E4VBK3"/>
<reference evidence="4" key="2">
    <citation type="submission" date="2020-10" db="UniProtKB">
        <authorList>
            <consortium name="WormBaseParasite"/>
        </authorList>
    </citation>
    <scope>IDENTIFICATION</scope>
</reference>
<feature type="domain" description="Domain of unknown function DB" evidence="2">
    <location>
        <begin position="34"/>
        <end position="131"/>
    </location>
</feature>
<name>A0A7E4VBK3_PANRE</name>
<accession>A0A7E4VBK3</accession>
<keyword evidence="1" id="KW-0732">Signal</keyword>
<sequence>MASMLYRIALFAVLCIILDEVHAARNANQKLKVCCARQKNADKGCKRKFCDFEKFSQDNVLTFLNTCTPKGNTVSDMWACATSNVDHTACCKKNKVIKACMPYCKANDPPPTDYLKHLFCLQAFNPIRNCFREHLEKHPNIFGDN</sequence>
<evidence type="ECO:0000259" key="2">
    <source>
        <dbReference type="Pfam" id="PF01682"/>
    </source>
</evidence>
<dbReference type="WBParaSite" id="Pan_g18847.t1">
    <property type="protein sequence ID" value="Pan_g18847.t1"/>
    <property type="gene ID" value="Pan_g18847"/>
</dbReference>
<evidence type="ECO:0000313" key="4">
    <source>
        <dbReference type="WBParaSite" id="Pan_g18847.t1"/>
    </source>
</evidence>
<dbReference type="InterPro" id="IPR002602">
    <property type="entry name" value="DB"/>
</dbReference>
<organism evidence="3 4">
    <name type="scientific">Panagrellus redivivus</name>
    <name type="common">Microworm</name>
    <dbReference type="NCBI Taxonomy" id="6233"/>
    <lineage>
        <taxon>Eukaryota</taxon>
        <taxon>Metazoa</taxon>
        <taxon>Ecdysozoa</taxon>
        <taxon>Nematoda</taxon>
        <taxon>Chromadorea</taxon>
        <taxon>Rhabditida</taxon>
        <taxon>Tylenchina</taxon>
        <taxon>Panagrolaimomorpha</taxon>
        <taxon>Panagrolaimoidea</taxon>
        <taxon>Panagrolaimidae</taxon>
        <taxon>Panagrellus</taxon>
    </lineage>
</organism>
<reference evidence="3" key="1">
    <citation type="journal article" date="2013" name="Genetics">
        <title>The draft genome and transcriptome of Panagrellus redivivus are shaped by the harsh demands of a free-living lifestyle.</title>
        <authorList>
            <person name="Srinivasan J."/>
            <person name="Dillman A.R."/>
            <person name="Macchietto M.G."/>
            <person name="Heikkinen L."/>
            <person name="Lakso M."/>
            <person name="Fracchia K.M."/>
            <person name="Antoshechkin I."/>
            <person name="Mortazavi A."/>
            <person name="Wong G."/>
            <person name="Sternberg P.W."/>
        </authorList>
    </citation>
    <scope>NUCLEOTIDE SEQUENCE [LARGE SCALE GENOMIC DNA]</scope>
    <source>
        <strain evidence="3">MT8872</strain>
    </source>
</reference>
<feature type="chain" id="PRO_5028845842" evidence="1">
    <location>
        <begin position="24"/>
        <end position="145"/>
    </location>
</feature>
<feature type="signal peptide" evidence="1">
    <location>
        <begin position="1"/>
        <end position="23"/>
    </location>
</feature>
<dbReference type="Pfam" id="PF01682">
    <property type="entry name" value="DB"/>
    <property type="match status" value="1"/>
</dbReference>
<protein>
    <submittedName>
        <fullName evidence="4">DB domain-containing protein</fullName>
    </submittedName>
</protein>
<proteinExistence type="predicted"/>
<evidence type="ECO:0000256" key="1">
    <source>
        <dbReference type="SAM" id="SignalP"/>
    </source>
</evidence>
<dbReference type="PANTHER" id="PTHR46705">
    <property type="entry name" value="PROTEIN CBG09805"/>
    <property type="match status" value="1"/>
</dbReference>